<organism evidence="1 2">
    <name type="scientific">Hypoxylon rubiginosum</name>
    <dbReference type="NCBI Taxonomy" id="110542"/>
    <lineage>
        <taxon>Eukaryota</taxon>
        <taxon>Fungi</taxon>
        <taxon>Dikarya</taxon>
        <taxon>Ascomycota</taxon>
        <taxon>Pezizomycotina</taxon>
        <taxon>Sordariomycetes</taxon>
        <taxon>Xylariomycetidae</taxon>
        <taxon>Xylariales</taxon>
        <taxon>Hypoxylaceae</taxon>
        <taxon>Hypoxylon</taxon>
    </lineage>
</organism>
<name>A0ACB9YGD4_9PEZI</name>
<dbReference type="Proteomes" id="UP001497700">
    <property type="component" value="Unassembled WGS sequence"/>
</dbReference>
<protein>
    <submittedName>
        <fullName evidence="1">Uncharacterized protein</fullName>
    </submittedName>
</protein>
<evidence type="ECO:0000313" key="1">
    <source>
        <dbReference type="EMBL" id="KAI4858484.1"/>
    </source>
</evidence>
<dbReference type="EMBL" id="MU393781">
    <property type="protein sequence ID" value="KAI4858484.1"/>
    <property type="molecule type" value="Genomic_DNA"/>
</dbReference>
<comment type="caution">
    <text evidence="1">The sequence shown here is derived from an EMBL/GenBank/DDBJ whole genome shotgun (WGS) entry which is preliminary data.</text>
</comment>
<accession>A0ACB9YGD4</accession>
<gene>
    <name evidence="1" type="ORF">F4820DRAFT_463199</name>
</gene>
<evidence type="ECO:0000313" key="2">
    <source>
        <dbReference type="Proteomes" id="UP001497700"/>
    </source>
</evidence>
<sequence>MDLKRLTHTSPLGEAGQYSGAWIWVLRGNATESGDDGGGPGQSSLFFLTVSHPEIEPNTFVGSGAPPTSLENPLEGIILKPGRTHNRSRSPRIGSKGWVRWAFGGRLGSRSPLARQLAGGFQHLGPDAFGRLRPSGVRLTTNLELVRTGGI</sequence>
<reference evidence="1 2" key="1">
    <citation type="journal article" date="2022" name="New Phytol.">
        <title>Ecological generalism drives hyperdiversity of secondary metabolite gene clusters in xylarialean endophytes.</title>
        <authorList>
            <person name="Franco M.E.E."/>
            <person name="Wisecaver J.H."/>
            <person name="Arnold A.E."/>
            <person name="Ju Y.M."/>
            <person name="Slot J.C."/>
            <person name="Ahrendt S."/>
            <person name="Moore L.P."/>
            <person name="Eastman K.E."/>
            <person name="Scott K."/>
            <person name="Konkel Z."/>
            <person name="Mondo S.J."/>
            <person name="Kuo A."/>
            <person name="Hayes R.D."/>
            <person name="Haridas S."/>
            <person name="Andreopoulos B."/>
            <person name="Riley R."/>
            <person name="LaButti K."/>
            <person name="Pangilinan J."/>
            <person name="Lipzen A."/>
            <person name="Amirebrahimi M."/>
            <person name="Yan J."/>
            <person name="Adam C."/>
            <person name="Keymanesh K."/>
            <person name="Ng V."/>
            <person name="Louie K."/>
            <person name="Northen T."/>
            <person name="Drula E."/>
            <person name="Henrissat B."/>
            <person name="Hsieh H.M."/>
            <person name="Youens-Clark K."/>
            <person name="Lutzoni F."/>
            <person name="Miadlikowska J."/>
            <person name="Eastwood D.C."/>
            <person name="Hamelin R.C."/>
            <person name="Grigoriev I.V."/>
            <person name="U'Ren J.M."/>
        </authorList>
    </citation>
    <scope>NUCLEOTIDE SEQUENCE [LARGE SCALE GENOMIC DNA]</scope>
    <source>
        <strain evidence="1 2">CBS 119005</strain>
    </source>
</reference>
<keyword evidence="2" id="KW-1185">Reference proteome</keyword>
<proteinExistence type="predicted"/>